<reference evidence="7 8" key="1">
    <citation type="submission" date="2018-07" db="EMBL/GenBank/DDBJ databases">
        <title>Genomic Encyclopedia of Type Strains, Phase IV (KMG-IV): sequencing the most valuable type-strain genomes for metagenomic binning, comparative biology and taxonomic classification.</title>
        <authorList>
            <person name="Goeker M."/>
        </authorList>
    </citation>
    <scope>NUCLEOTIDE SEQUENCE [LARGE SCALE GENOMIC DNA]</scope>
    <source>
        <strain evidence="7 8">DSM 27016</strain>
    </source>
</reference>
<dbReference type="Proteomes" id="UP000253034">
    <property type="component" value="Unassembled WGS sequence"/>
</dbReference>
<feature type="transmembrane region" description="Helical" evidence="6">
    <location>
        <begin position="140"/>
        <end position="159"/>
    </location>
</feature>
<keyword evidence="2" id="KW-1003">Cell membrane</keyword>
<gene>
    <name evidence="7" type="ORF">DFR58_10443</name>
</gene>
<dbReference type="GO" id="GO:0005886">
    <property type="term" value="C:plasma membrane"/>
    <property type="evidence" value="ECO:0007669"/>
    <property type="project" value="UniProtKB-SubCell"/>
</dbReference>
<dbReference type="CDD" id="cd06579">
    <property type="entry name" value="TM_PBP1_transp_AraH_like"/>
    <property type="match status" value="1"/>
</dbReference>
<feature type="transmembrane region" description="Helical" evidence="6">
    <location>
        <begin position="188"/>
        <end position="209"/>
    </location>
</feature>
<comment type="subcellular location">
    <subcellularLocation>
        <location evidence="1">Cell membrane</location>
        <topology evidence="1">Multi-pass membrane protein</topology>
    </subcellularLocation>
</comment>
<protein>
    <submittedName>
        <fullName evidence="7">Ribose transport system permease protein/inositol transport system permease protein</fullName>
    </submittedName>
</protein>
<feature type="transmembrane region" description="Helical" evidence="6">
    <location>
        <begin position="32"/>
        <end position="50"/>
    </location>
</feature>
<evidence type="ECO:0000256" key="4">
    <source>
        <dbReference type="ARBA" id="ARBA00022989"/>
    </source>
</evidence>
<feature type="transmembrane region" description="Helical" evidence="6">
    <location>
        <begin position="71"/>
        <end position="104"/>
    </location>
</feature>
<dbReference type="RefSeq" id="WP_242987394.1">
    <property type="nucleotide sequence ID" value="NZ_QPJT01000004.1"/>
</dbReference>
<sequence>MFGFKNNSALNSDGAAALMKEPGESFKSYMRSYALLVVFLVMVIVLSIISPTFMTPKNIVNIFRQISINGILAVGMTFVIILGGIDLSIGSLCAIAGVTSAIMLERIPGISFVAIIAGVLACSFLGAVVGFIVSKFKIAPFIATLAMLTIARGLALVIAEGVPHTIKDPFYISLGNGYLWETSSPDQISIPTPVLIFVIVAAVSMIILYRTKFGRYVYAVGGNEQASRASGINVNKVKMMVFILNGTLCGIAGIVLAGRITSGQPSAATGYELDAIAAVIIGGASLTGGAGKISGTILGALIIGVLNNGLVLMGVSSYYQQIIRGVIIAAAVILDQRTKHIE</sequence>
<feature type="transmembrane region" description="Helical" evidence="6">
    <location>
        <begin position="110"/>
        <end position="133"/>
    </location>
</feature>
<dbReference type="PANTHER" id="PTHR32196">
    <property type="entry name" value="ABC TRANSPORTER PERMEASE PROTEIN YPHD-RELATED-RELATED"/>
    <property type="match status" value="1"/>
</dbReference>
<evidence type="ECO:0000256" key="1">
    <source>
        <dbReference type="ARBA" id="ARBA00004651"/>
    </source>
</evidence>
<proteinExistence type="predicted"/>
<evidence type="ECO:0000256" key="2">
    <source>
        <dbReference type="ARBA" id="ARBA00022475"/>
    </source>
</evidence>
<evidence type="ECO:0000256" key="6">
    <source>
        <dbReference type="SAM" id="Phobius"/>
    </source>
</evidence>
<evidence type="ECO:0000313" key="8">
    <source>
        <dbReference type="Proteomes" id="UP000253034"/>
    </source>
</evidence>
<feature type="transmembrane region" description="Helical" evidence="6">
    <location>
        <begin position="293"/>
        <end position="312"/>
    </location>
</feature>
<dbReference type="Pfam" id="PF02653">
    <property type="entry name" value="BPD_transp_2"/>
    <property type="match status" value="1"/>
</dbReference>
<dbReference type="EMBL" id="QPJT01000004">
    <property type="protein sequence ID" value="RCX18774.1"/>
    <property type="molecule type" value="Genomic_DNA"/>
</dbReference>
<keyword evidence="8" id="KW-1185">Reference proteome</keyword>
<evidence type="ECO:0000256" key="5">
    <source>
        <dbReference type="ARBA" id="ARBA00023136"/>
    </source>
</evidence>
<name>A0A369BGG0_9FIRM</name>
<feature type="transmembrane region" description="Helical" evidence="6">
    <location>
        <begin position="242"/>
        <end position="262"/>
    </location>
</feature>
<dbReference type="AlphaFoldDB" id="A0A369BGG0"/>
<comment type="caution">
    <text evidence="7">The sequence shown here is derived from an EMBL/GenBank/DDBJ whole genome shotgun (WGS) entry which is preliminary data.</text>
</comment>
<dbReference type="GO" id="GO:0022857">
    <property type="term" value="F:transmembrane transporter activity"/>
    <property type="evidence" value="ECO:0007669"/>
    <property type="project" value="InterPro"/>
</dbReference>
<dbReference type="InterPro" id="IPR001851">
    <property type="entry name" value="ABC_transp_permease"/>
</dbReference>
<organism evidence="7 8">
    <name type="scientific">Anaerobacterium chartisolvens</name>
    <dbReference type="NCBI Taxonomy" id="1297424"/>
    <lineage>
        <taxon>Bacteria</taxon>
        <taxon>Bacillati</taxon>
        <taxon>Bacillota</taxon>
        <taxon>Clostridia</taxon>
        <taxon>Eubacteriales</taxon>
        <taxon>Oscillospiraceae</taxon>
        <taxon>Anaerobacterium</taxon>
    </lineage>
</organism>
<keyword evidence="4 6" id="KW-1133">Transmembrane helix</keyword>
<accession>A0A369BGG0</accession>
<evidence type="ECO:0000313" key="7">
    <source>
        <dbReference type="EMBL" id="RCX18774.1"/>
    </source>
</evidence>
<keyword evidence="3 6" id="KW-0812">Transmembrane</keyword>
<evidence type="ECO:0000256" key="3">
    <source>
        <dbReference type="ARBA" id="ARBA00022692"/>
    </source>
</evidence>
<keyword evidence="5 6" id="KW-0472">Membrane</keyword>